<name>A0ABS6QIB0_9PSED</name>
<feature type="region of interest" description="Disordered" evidence="1">
    <location>
        <begin position="47"/>
        <end position="69"/>
    </location>
</feature>
<protein>
    <submittedName>
        <fullName evidence="2">Uncharacterized protein</fullName>
    </submittedName>
</protein>
<organism evidence="2 3">
    <name type="scientific">Pseudomonas azerbaijanoccidentalis</name>
    <dbReference type="NCBI Taxonomy" id="2842347"/>
    <lineage>
        <taxon>Bacteria</taxon>
        <taxon>Pseudomonadati</taxon>
        <taxon>Pseudomonadota</taxon>
        <taxon>Gammaproteobacteria</taxon>
        <taxon>Pseudomonadales</taxon>
        <taxon>Pseudomonadaceae</taxon>
        <taxon>Pseudomonas</taxon>
    </lineage>
</organism>
<evidence type="ECO:0000313" key="3">
    <source>
        <dbReference type="Proteomes" id="UP001049200"/>
    </source>
</evidence>
<evidence type="ECO:0000256" key="1">
    <source>
        <dbReference type="SAM" id="MobiDB-lite"/>
    </source>
</evidence>
<dbReference type="RefSeq" id="WP_217870044.1">
    <property type="nucleotide sequence ID" value="NZ_JAHSTU010000001.1"/>
</dbReference>
<gene>
    <name evidence="2" type="ORF">KVG88_01320</name>
</gene>
<sequence length="69" mass="7796">MSSIRSAEQTYRQWSSPILLELKEREHQLAPSDRQALQNILLERRLINSGNPAGEDRRKAGSIGSGKHL</sequence>
<reference evidence="2" key="1">
    <citation type="submission" date="2021-06" db="EMBL/GenBank/DDBJ databases">
        <title>Updating the genus Pseudomonas: Description of 43 new species and partition of the Pseudomonas putida group.</title>
        <authorList>
            <person name="Girard L."/>
            <person name="Lood C."/>
            <person name="Vandamme P."/>
            <person name="Rokni-Zadeh H."/>
            <person name="Van Noort V."/>
            <person name="Hofte M."/>
            <person name="Lavigne R."/>
            <person name="De Mot R."/>
        </authorList>
    </citation>
    <scope>NUCLEOTIDE SEQUENCE</scope>
    <source>
        <strain evidence="2">SWRI74</strain>
    </source>
</reference>
<dbReference type="Proteomes" id="UP001049200">
    <property type="component" value="Unassembled WGS sequence"/>
</dbReference>
<proteinExistence type="predicted"/>
<comment type="caution">
    <text evidence="2">The sequence shown here is derived from an EMBL/GenBank/DDBJ whole genome shotgun (WGS) entry which is preliminary data.</text>
</comment>
<keyword evidence="3" id="KW-1185">Reference proteome</keyword>
<accession>A0ABS6QIB0</accession>
<dbReference type="EMBL" id="JAHSTU010000001">
    <property type="protein sequence ID" value="MBV4518686.1"/>
    <property type="molecule type" value="Genomic_DNA"/>
</dbReference>
<evidence type="ECO:0000313" key="2">
    <source>
        <dbReference type="EMBL" id="MBV4518686.1"/>
    </source>
</evidence>